<feature type="transmembrane region" description="Helical" evidence="1">
    <location>
        <begin position="282"/>
        <end position="303"/>
    </location>
</feature>
<sequence>MGAADVIPGVSGGTIAFMTGIYEELVGSINAINMTAVRLLFKGKFRQFWTQINGNFLISLIGGILISILSLAKLMQYLLNFHPIQTWAFFFGLIVASSFFILKGVKGWKFMDFIQLVFGIILGVVICTLSPTRTPDGLWFIFISGAIAICAMILPGISGSFILLILGKYEYLMGKIADIVSGKGEIMDFVILITFALGAVVGIIAFSKFLHWLLSKYHRPTLLVLAGFIIGSLVKVWPWSNRLDIVCSQFPEAAALLEATPMDKALQDGLVETFYARTDPHIAGAIAFALTGLALVFIIEAASKIIQKKRETR</sequence>
<reference evidence="2" key="2">
    <citation type="journal article" date="2021" name="PeerJ">
        <title>Extensive microbial diversity within the chicken gut microbiome revealed by metagenomics and culture.</title>
        <authorList>
            <person name="Gilroy R."/>
            <person name="Ravi A."/>
            <person name="Getino M."/>
            <person name="Pursley I."/>
            <person name="Horton D.L."/>
            <person name="Alikhan N.F."/>
            <person name="Baker D."/>
            <person name="Gharbi K."/>
            <person name="Hall N."/>
            <person name="Watson M."/>
            <person name="Adriaenssens E.M."/>
            <person name="Foster-Nyarko E."/>
            <person name="Jarju S."/>
            <person name="Secka A."/>
            <person name="Antonio M."/>
            <person name="Oren A."/>
            <person name="Chaudhuri R.R."/>
            <person name="La Ragione R."/>
            <person name="Hildebrand F."/>
            <person name="Pallen M.J."/>
        </authorList>
    </citation>
    <scope>NUCLEOTIDE SEQUENCE</scope>
    <source>
        <strain evidence="2">B3-2255</strain>
    </source>
</reference>
<dbReference type="Proteomes" id="UP000823772">
    <property type="component" value="Unassembled WGS sequence"/>
</dbReference>
<dbReference type="PANTHER" id="PTHR37308:SF1">
    <property type="entry name" value="POLYPRENYL-PHOSPHATE TRANSPORTER"/>
    <property type="match status" value="1"/>
</dbReference>
<comment type="caution">
    <text evidence="2">The sequence shown here is derived from an EMBL/GenBank/DDBJ whole genome shotgun (WGS) entry which is preliminary data.</text>
</comment>
<dbReference type="InterPro" id="IPR007163">
    <property type="entry name" value="VCA0040-like"/>
</dbReference>
<feature type="transmembrane region" description="Helical" evidence="1">
    <location>
        <begin position="113"/>
        <end position="131"/>
    </location>
</feature>
<organism evidence="2 3">
    <name type="scientific">Candidatus Merdivivens faecigallinarum</name>
    <dbReference type="NCBI Taxonomy" id="2840871"/>
    <lineage>
        <taxon>Bacteria</taxon>
        <taxon>Pseudomonadati</taxon>
        <taxon>Bacteroidota</taxon>
        <taxon>Bacteroidia</taxon>
        <taxon>Bacteroidales</taxon>
        <taxon>Muribaculaceae</taxon>
        <taxon>Muribaculaceae incertae sedis</taxon>
        <taxon>Candidatus Merdivivens</taxon>
    </lineage>
</organism>
<evidence type="ECO:0000313" key="2">
    <source>
        <dbReference type="EMBL" id="MBO8481046.1"/>
    </source>
</evidence>
<feature type="transmembrane region" description="Helical" evidence="1">
    <location>
        <begin position="84"/>
        <end position="101"/>
    </location>
</feature>
<keyword evidence="1" id="KW-0472">Membrane</keyword>
<reference evidence="2" key="1">
    <citation type="submission" date="2020-10" db="EMBL/GenBank/DDBJ databases">
        <authorList>
            <person name="Gilroy R."/>
        </authorList>
    </citation>
    <scope>NUCLEOTIDE SEQUENCE</scope>
    <source>
        <strain evidence="2">B3-2255</strain>
    </source>
</reference>
<name>A0A9D9IZP8_9BACT</name>
<evidence type="ECO:0000256" key="1">
    <source>
        <dbReference type="SAM" id="Phobius"/>
    </source>
</evidence>
<keyword evidence="1" id="KW-0812">Transmembrane</keyword>
<feature type="transmembrane region" description="Helical" evidence="1">
    <location>
        <begin position="138"/>
        <end position="166"/>
    </location>
</feature>
<dbReference type="Pfam" id="PF04018">
    <property type="entry name" value="VCA0040-like"/>
    <property type="match status" value="1"/>
</dbReference>
<proteinExistence type="predicted"/>
<dbReference type="PANTHER" id="PTHR37308">
    <property type="entry name" value="INTEGRAL MEMBRANE PROTEIN"/>
    <property type="match status" value="1"/>
</dbReference>
<gene>
    <name evidence="2" type="ORF">IAC87_00670</name>
</gene>
<evidence type="ECO:0000313" key="3">
    <source>
        <dbReference type="Proteomes" id="UP000823772"/>
    </source>
</evidence>
<dbReference type="EMBL" id="JADILY010000012">
    <property type="protein sequence ID" value="MBO8481046.1"/>
    <property type="molecule type" value="Genomic_DNA"/>
</dbReference>
<dbReference type="AlphaFoldDB" id="A0A9D9IZP8"/>
<accession>A0A9D9IZP8</accession>
<feature type="transmembrane region" description="Helical" evidence="1">
    <location>
        <begin position="186"/>
        <end position="210"/>
    </location>
</feature>
<keyword evidence="1" id="KW-1133">Transmembrane helix</keyword>
<feature type="transmembrane region" description="Helical" evidence="1">
    <location>
        <begin position="52"/>
        <end position="72"/>
    </location>
</feature>
<protein>
    <submittedName>
        <fullName evidence="2">DUF368 domain-containing protein</fullName>
    </submittedName>
</protein>